<dbReference type="RefSeq" id="WP_076532684.1">
    <property type="nucleotide sequence ID" value="NZ_BMEH01000006.1"/>
</dbReference>
<dbReference type="InterPro" id="IPR036388">
    <property type="entry name" value="WH-like_DNA-bd_sf"/>
</dbReference>
<sequence>MVMASEKPDFLPTNVHHSLPMALLRARESVMRQYRPMLEAHGVNEQQWRVLRVLAEEDQLDASEVAARANVLAPSLTRMIRLMVEKGLIEKGRDGADARRVMLKIAPNGVQVIRTASSESRRIYQDIEARYGPERMTLLVTLLNELSVLDGD</sequence>
<feature type="domain" description="HTH marR-type" evidence="1">
    <location>
        <begin position="16"/>
        <end position="148"/>
    </location>
</feature>
<reference evidence="2 3" key="1">
    <citation type="submission" date="2017-01" db="EMBL/GenBank/DDBJ databases">
        <authorList>
            <person name="Mah S.A."/>
            <person name="Swanson W.J."/>
            <person name="Moy G.W."/>
            <person name="Vacquier V.D."/>
        </authorList>
    </citation>
    <scope>NUCLEOTIDE SEQUENCE [LARGE SCALE GENOMIC DNA]</scope>
    <source>
        <strain evidence="2 3">DSM 26375</strain>
    </source>
</reference>
<dbReference type="GO" id="GO:0045892">
    <property type="term" value="P:negative regulation of DNA-templated transcription"/>
    <property type="evidence" value="ECO:0007669"/>
    <property type="project" value="InterPro"/>
</dbReference>
<dbReference type="SUPFAM" id="SSF46785">
    <property type="entry name" value="Winged helix' DNA-binding domain"/>
    <property type="match status" value="1"/>
</dbReference>
<proteinExistence type="predicted"/>
<dbReference type="AlphaFoldDB" id="A0A1N7PUU9"/>
<evidence type="ECO:0000313" key="3">
    <source>
        <dbReference type="Proteomes" id="UP000186141"/>
    </source>
</evidence>
<dbReference type="Gene3D" id="1.10.10.10">
    <property type="entry name" value="Winged helix-like DNA-binding domain superfamily/Winged helix DNA-binding domain"/>
    <property type="match status" value="1"/>
</dbReference>
<dbReference type="Proteomes" id="UP000186141">
    <property type="component" value="Unassembled WGS sequence"/>
</dbReference>
<dbReference type="NCBIfam" id="TIGR02337">
    <property type="entry name" value="HpaR"/>
    <property type="match status" value="1"/>
</dbReference>
<protein>
    <submittedName>
        <fullName evidence="2">Transcriptional regulator, MarR family</fullName>
    </submittedName>
</protein>
<dbReference type="SMART" id="SM00347">
    <property type="entry name" value="HTH_MARR"/>
    <property type="match status" value="1"/>
</dbReference>
<gene>
    <name evidence="2" type="ORF">SAMN05421774_106159</name>
</gene>
<dbReference type="OrthoDB" id="8588347at2"/>
<dbReference type="InterPro" id="IPR000835">
    <property type="entry name" value="HTH_MarR-typ"/>
</dbReference>
<dbReference type="PANTHER" id="PTHR33164">
    <property type="entry name" value="TRANSCRIPTIONAL REGULATOR, MARR FAMILY"/>
    <property type="match status" value="1"/>
</dbReference>
<evidence type="ECO:0000313" key="2">
    <source>
        <dbReference type="EMBL" id="SIT14413.1"/>
    </source>
</evidence>
<dbReference type="STRING" id="1086013.SAMN05421774_106159"/>
<dbReference type="InterPro" id="IPR036390">
    <property type="entry name" value="WH_DNA-bd_sf"/>
</dbReference>
<accession>A0A1N7PUU9</accession>
<dbReference type="GO" id="GO:0003677">
    <property type="term" value="F:DNA binding"/>
    <property type="evidence" value="ECO:0007669"/>
    <property type="project" value="InterPro"/>
</dbReference>
<keyword evidence="3" id="KW-1185">Reference proteome</keyword>
<dbReference type="Pfam" id="PF12802">
    <property type="entry name" value="MarR_2"/>
    <property type="match status" value="1"/>
</dbReference>
<dbReference type="PROSITE" id="PS50995">
    <property type="entry name" value="HTH_MARR_2"/>
    <property type="match status" value="1"/>
</dbReference>
<dbReference type="InterPro" id="IPR012712">
    <property type="entry name" value="HpaR/FarR"/>
</dbReference>
<dbReference type="GO" id="GO:0003700">
    <property type="term" value="F:DNA-binding transcription factor activity"/>
    <property type="evidence" value="ECO:0007669"/>
    <property type="project" value="InterPro"/>
</dbReference>
<dbReference type="EMBL" id="FTOT01000006">
    <property type="protein sequence ID" value="SIT14413.1"/>
    <property type="molecule type" value="Genomic_DNA"/>
</dbReference>
<name>A0A1N7PUU9_9RHOB</name>
<dbReference type="GO" id="GO:0006950">
    <property type="term" value="P:response to stress"/>
    <property type="evidence" value="ECO:0007669"/>
    <property type="project" value="TreeGrafter"/>
</dbReference>
<dbReference type="PANTHER" id="PTHR33164:SF13">
    <property type="entry name" value="4-HYDROXYPHENYLACETATE CATABOLISM PROTEIN"/>
    <property type="match status" value="1"/>
</dbReference>
<evidence type="ECO:0000259" key="1">
    <source>
        <dbReference type="PROSITE" id="PS50995"/>
    </source>
</evidence>
<organism evidence="2 3">
    <name type="scientific">Gemmobacter megaterium</name>
    <dbReference type="NCBI Taxonomy" id="1086013"/>
    <lineage>
        <taxon>Bacteria</taxon>
        <taxon>Pseudomonadati</taxon>
        <taxon>Pseudomonadota</taxon>
        <taxon>Alphaproteobacteria</taxon>
        <taxon>Rhodobacterales</taxon>
        <taxon>Paracoccaceae</taxon>
        <taxon>Gemmobacter</taxon>
    </lineage>
</organism>
<dbReference type="InterPro" id="IPR039422">
    <property type="entry name" value="MarR/SlyA-like"/>
</dbReference>